<dbReference type="PANTHER" id="PTHR48109">
    <property type="entry name" value="DIHYDROOROTATE DEHYDROGENASE (QUINONE), MITOCHONDRIAL-RELATED"/>
    <property type="match status" value="1"/>
</dbReference>
<evidence type="ECO:0000256" key="8">
    <source>
        <dbReference type="ARBA" id="ARBA00023002"/>
    </source>
</evidence>
<keyword evidence="9" id="KW-0472">Membrane</keyword>
<evidence type="ECO:0000256" key="2">
    <source>
        <dbReference type="ARBA" id="ARBA00005161"/>
    </source>
</evidence>
<evidence type="ECO:0000256" key="11">
    <source>
        <dbReference type="RuleBase" id="RU361255"/>
    </source>
</evidence>
<dbReference type="GO" id="GO:0006207">
    <property type="term" value="P:'de novo' pyrimidine nucleobase biosynthetic process"/>
    <property type="evidence" value="ECO:0007669"/>
    <property type="project" value="InterPro"/>
</dbReference>
<evidence type="ECO:0000256" key="5">
    <source>
        <dbReference type="ARBA" id="ARBA00017599"/>
    </source>
</evidence>
<reference evidence="13 14" key="1">
    <citation type="submission" date="2017-04" db="EMBL/GenBank/DDBJ databases">
        <title>Genome sequencing of [Candida] sorbophila.</title>
        <authorList>
            <person name="Ahn J.O."/>
        </authorList>
    </citation>
    <scope>NUCLEOTIDE SEQUENCE [LARGE SCALE GENOMIC DNA]</scope>
    <source>
        <strain evidence="13 14">DS02</strain>
    </source>
</reference>
<sequence>MGRVVPSFRTLTTLVGVGSVATAIYLSDARASGYEYGVLPLTRATFDGEESHKQAVKLMRFPFLNPSLPKNWLKNVDPNGLLRVTLFENSPNPKVKPLRLSTPVGVAAGLDKNGEAIDTLFQIGFSWVEVGSVTPLPQPGNPQPRVFRLPEDKAIINRYGFNSDGHAEVLARLKIRAAKGIVQKPGQVLALNLGKNKTGDEVQDYVRGVRTFGPYADALVVNVSSPNTPGLRDLQADDKLKSLLVRLVEERNKLKLDALPPLVVKIAPDLQEAQVKAMGLAIKESNVDGVIVGNTTITRDNLKNTVHNNEVGGLSGPPVKPLELKVLQTLRETVGPELTIIGCGGISNGKDALEFAQSGANFVQLYTSFAYRGPGTPSLVCEDLLKQLGSRSWKQVSGQIRQ</sequence>
<gene>
    <name evidence="13" type="ORF">B9G98_04562</name>
</gene>
<keyword evidence="7 11" id="KW-0288">FMN</keyword>
<accession>A0A2T0FPM8</accession>
<dbReference type="InterPro" id="IPR050074">
    <property type="entry name" value="DHO_dehydrogenase"/>
</dbReference>
<keyword evidence="14" id="KW-1185">Reference proteome</keyword>
<dbReference type="InterPro" id="IPR005720">
    <property type="entry name" value="Dihydroorotate_DH_cat"/>
</dbReference>
<dbReference type="GO" id="GO:0044205">
    <property type="term" value="P:'de novo' UMP biosynthetic process"/>
    <property type="evidence" value="ECO:0007669"/>
    <property type="project" value="UniProtKB-UniPathway"/>
</dbReference>
<dbReference type="InterPro" id="IPR013785">
    <property type="entry name" value="Aldolase_TIM"/>
</dbReference>
<dbReference type="InterPro" id="IPR001295">
    <property type="entry name" value="Dihydroorotate_DH_CS"/>
</dbReference>
<feature type="domain" description="Dihydroorotate dehydrogenase catalytic" evidence="12">
    <location>
        <begin position="94"/>
        <end position="387"/>
    </location>
</feature>
<comment type="catalytic activity">
    <reaction evidence="10 11">
        <text>(S)-dihydroorotate + a quinone = orotate + a quinol</text>
        <dbReference type="Rhea" id="RHEA:30187"/>
        <dbReference type="ChEBI" id="CHEBI:24646"/>
        <dbReference type="ChEBI" id="CHEBI:30839"/>
        <dbReference type="ChEBI" id="CHEBI:30864"/>
        <dbReference type="ChEBI" id="CHEBI:132124"/>
        <dbReference type="EC" id="1.3.5.2"/>
    </reaction>
</comment>
<comment type="pathway">
    <text evidence="2 11">Pyrimidine metabolism; UMP biosynthesis via de novo pathway; orotate from (S)-dihydroorotate (quinone route): step 1/1.</text>
</comment>
<dbReference type="GO" id="GO:0106430">
    <property type="term" value="F:dihydroorotate dehydrogenase (quinone) activity"/>
    <property type="evidence" value="ECO:0007669"/>
    <property type="project" value="UniProtKB-EC"/>
</dbReference>
<comment type="caution">
    <text evidence="13">The sequence shown here is derived from an EMBL/GenBank/DDBJ whole genome shotgun (WGS) entry which is preliminary data.</text>
</comment>
<evidence type="ECO:0000256" key="3">
    <source>
        <dbReference type="ARBA" id="ARBA00005359"/>
    </source>
</evidence>
<dbReference type="NCBIfam" id="TIGR01036">
    <property type="entry name" value="pyrD_sub2"/>
    <property type="match status" value="1"/>
</dbReference>
<dbReference type="RefSeq" id="XP_024666887.1">
    <property type="nucleotide sequence ID" value="XM_024811119.1"/>
</dbReference>
<comment type="cofactor">
    <cofactor evidence="11">
        <name>FMN</name>
        <dbReference type="ChEBI" id="CHEBI:58210"/>
    </cofactor>
    <text evidence="11">Binds 1 FMN per subunit.</text>
</comment>
<comment type="similarity">
    <text evidence="3 11">Belongs to the dihydroorotate dehydrogenase family. Type 2 subfamily.</text>
</comment>
<protein>
    <recommendedName>
        <fullName evidence="5 11">Dihydroorotate dehydrogenase (quinone), mitochondrial</fullName>
        <shortName evidence="11">DHOdehase</shortName>
        <ecNumber evidence="4 11">1.3.5.2</ecNumber>
    </recommendedName>
</protein>
<evidence type="ECO:0000256" key="9">
    <source>
        <dbReference type="ARBA" id="ARBA00023136"/>
    </source>
</evidence>
<evidence type="ECO:0000313" key="13">
    <source>
        <dbReference type="EMBL" id="PRT56942.1"/>
    </source>
</evidence>
<dbReference type="EMBL" id="NDIQ01000022">
    <property type="protein sequence ID" value="PRT56942.1"/>
    <property type="molecule type" value="Genomic_DNA"/>
</dbReference>
<comment type="subcellular location">
    <subcellularLocation>
        <location evidence="1">Membrane</location>
    </subcellularLocation>
    <subcellularLocation>
        <location evidence="11">Mitochondrion inner membrane</location>
        <topology evidence="11">Single-pass membrane protein</topology>
    </subcellularLocation>
</comment>
<dbReference type="InterPro" id="IPR005719">
    <property type="entry name" value="Dihydroorotate_DH_2"/>
</dbReference>
<dbReference type="Gene3D" id="3.20.20.70">
    <property type="entry name" value="Aldolase class I"/>
    <property type="match status" value="1"/>
</dbReference>
<evidence type="ECO:0000256" key="7">
    <source>
        <dbReference type="ARBA" id="ARBA00022643"/>
    </source>
</evidence>
<dbReference type="PROSITE" id="PS00912">
    <property type="entry name" value="DHODEHASE_2"/>
    <property type="match status" value="1"/>
</dbReference>
<dbReference type="GO" id="GO:0005743">
    <property type="term" value="C:mitochondrial inner membrane"/>
    <property type="evidence" value="ECO:0007669"/>
    <property type="project" value="UniProtKB-SubCell"/>
</dbReference>
<evidence type="ECO:0000256" key="1">
    <source>
        <dbReference type="ARBA" id="ARBA00004370"/>
    </source>
</evidence>
<dbReference type="UniPathway" id="UPA00070">
    <property type="reaction ID" value="UER00946"/>
</dbReference>
<dbReference type="OrthoDB" id="14784at2759"/>
<evidence type="ECO:0000313" key="14">
    <source>
        <dbReference type="Proteomes" id="UP000238350"/>
    </source>
</evidence>
<evidence type="ECO:0000256" key="4">
    <source>
        <dbReference type="ARBA" id="ARBA00012791"/>
    </source>
</evidence>
<keyword evidence="6 11" id="KW-0285">Flavoprotein</keyword>
<name>A0A2T0FPM8_9ASCO</name>
<dbReference type="Proteomes" id="UP000238350">
    <property type="component" value="Unassembled WGS sequence"/>
</dbReference>
<dbReference type="EC" id="1.3.5.2" evidence="4 11"/>
<evidence type="ECO:0000256" key="6">
    <source>
        <dbReference type="ARBA" id="ARBA00022630"/>
    </source>
</evidence>
<dbReference type="CDD" id="cd04738">
    <property type="entry name" value="DHOD_2_like"/>
    <property type="match status" value="1"/>
</dbReference>
<dbReference type="GeneID" id="36518310"/>
<dbReference type="Pfam" id="PF01180">
    <property type="entry name" value="DHO_dh"/>
    <property type="match status" value="1"/>
</dbReference>
<evidence type="ECO:0000256" key="10">
    <source>
        <dbReference type="ARBA" id="ARBA00048639"/>
    </source>
</evidence>
<dbReference type="PROSITE" id="PS00911">
    <property type="entry name" value="DHODEHASE_1"/>
    <property type="match status" value="1"/>
</dbReference>
<evidence type="ECO:0000259" key="12">
    <source>
        <dbReference type="Pfam" id="PF01180"/>
    </source>
</evidence>
<dbReference type="SUPFAM" id="SSF51395">
    <property type="entry name" value="FMN-linked oxidoreductases"/>
    <property type="match status" value="1"/>
</dbReference>
<keyword evidence="11" id="KW-0999">Mitochondrion inner membrane</keyword>
<dbReference type="AlphaFoldDB" id="A0A2T0FPM8"/>
<dbReference type="PANTHER" id="PTHR48109:SF4">
    <property type="entry name" value="DIHYDROOROTATE DEHYDROGENASE (QUINONE), MITOCHONDRIAL"/>
    <property type="match status" value="1"/>
</dbReference>
<proteinExistence type="inferred from homology"/>
<keyword evidence="8 11" id="KW-0560">Oxidoreductase</keyword>
<keyword evidence="11" id="KW-0496">Mitochondrion</keyword>
<dbReference type="NCBIfam" id="NF003652">
    <property type="entry name" value="PRK05286.2-5"/>
    <property type="match status" value="1"/>
</dbReference>
<dbReference type="STRING" id="45607.A0A2T0FPM8"/>
<organism evidence="13 14">
    <name type="scientific">Wickerhamiella sorbophila</name>
    <dbReference type="NCBI Taxonomy" id="45607"/>
    <lineage>
        <taxon>Eukaryota</taxon>
        <taxon>Fungi</taxon>
        <taxon>Dikarya</taxon>
        <taxon>Ascomycota</taxon>
        <taxon>Saccharomycotina</taxon>
        <taxon>Dipodascomycetes</taxon>
        <taxon>Dipodascales</taxon>
        <taxon>Trichomonascaceae</taxon>
        <taxon>Wickerhamiella</taxon>
    </lineage>
</organism>